<dbReference type="Proteomes" id="UP000272117">
    <property type="component" value="Unassembled WGS sequence"/>
</dbReference>
<dbReference type="Gene3D" id="3.40.50.300">
    <property type="entry name" value="P-loop containing nucleotide triphosphate hydrolases"/>
    <property type="match status" value="2"/>
</dbReference>
<evidence type="ECO:0000256" key="2">
    <source>
        <dbReference type="ARBA" id="ARBA00022553"/>
    </source>
</evidence>
<evidence type="ECO:0000256" key="4">
    <source>
        <dbReference type="ARBA" id="ARBA00022737"/>
    </source>
</evidence>
<dbReference type="GO" id="GO:0003677">
    <property type="term" value="F:DNA binding"/>
    <property type="evidence" value="ECO:0007669"/>
    <property type="project" value="InterPro"/>
</dbReference>
<dbReference type="GO" id="GO:0000287">
    <property type="term" value="F:magnesium ion binding"/>
    <property type="evidence" value="ECO:0007669"/>
    <property type="project" value="InterPro"/>
</dbReference>
<keyword evidence="9" id="KW-1185">Reference proteome</keyword>
<keyword evidence="2" id="KW-0597">Phosphoprotein</keyword>
<accession>A0A3M9MNQ0</accession>
<dbReference type="InterPro" id="IPR013503">
    <property type="entry name" value="Circadian_KaiC_bact"/>
</dbReference>
<evidence type="ECO:0000259" key="7">
    <source>
        <dbReference type="PROSITE" id="PS51146"/>
    </source>
</evidence>
<keyword evidence="3 8" id="KW-0808">Transferase</keyword>
<keyword evidence="6" id="KW-0378">Hydrolase</keyword>
<gene>
    <name evidence="8" type="primary">kaiC</name>
    <name evidence="8" type="ORF">EFB08_10040</name>
</gene>
<evidence type="ECO:0000256" key="1">
    <source>
        <dbReference type="ARBA" id="ARBA00012513"/>
    </source>
</evidence>
<dbReference type="OrthoDB" id="9783783at2"/>
<dbReference type="AlphaFoldDB" id="A0A3M9MNQ0"/>
<organism evidence="8 9">
    <name type="scientific">Rufibacter latericius</name>
    <dbReference type="NCBI Taxonomy" id="2487040"/>
    <lineage>
        <taxon>Bacteria</taxon>
        <taxon>Pseudomonadati</taxon>
        <taxon>Bacteroidota</taxon>
        <taxon>Cytophagia</taxon>
        <taxon>Cytophagales</taxon>
        <taxon>Hymenobacteraceae</taxon>
        <taxon>Rufibacter</taxon>
    </lineage>
</organism>
<evidence type="ECO:0000256" key="3">
    <source>
        <dbReference type="ARBA" id="ARBA00022679"/>
    </source>
</evidence>
<feature type="domain" description="KaiC" evidence="7">
    <location>
        <begin position="247"/>
        <end position="479"/>
    </location>
</feature>
<evidence type="ECO:0000256" key="5">
    <source>
        <dbReference type="ARBA" id="ARBA00022777"/>
    </source>
</evidence>
<dbReference type="Pfam" id="PF06745">
    <property type="entry name" value="ATPase"/>
    <property type="match status" value="2"/>
</dbReference>
<dbReference type="SMART" id="SM00382">
    <property type="entry name" value="AAA"/>
    <property type="match status" value="2"/>
</dbReference>
<dbReference type="GO" id="GO:0042752">
    <property type="term" value="P:regulation of circadian rhythm"/>
    <property type="evidence" value="ECO:0007669"/>
    <property type="project" value="InterPro"/>
</dbReference>
<dbReference type="PANTHER" id="PTHR42926">
    <property type="match status" value="1"/>
</dbReference>
<dbReference type="InterPro" id="IPR027417">
    <property type="entry name" value="P-loop_NTPase"/>
</dbReference>
<dbReference type="GO" id="GO:0006355">
    <property type="term" value="P:regulation of DNA-templated transcription"/>
    <property type="evidence" value="ECO:0007669"/>
    <property type="project" value="InterPro"/>
</dbReference>
<dbReference type="GO" id="GO:0004674">
    <property type="term" value="F:protein serine/threonine kinase activity"/>
    <property type="evidence" value="ECO:0007669"/>
    <property type="project" value="UniProtKB-EC"/>
</dbReference>
<reference evidence="8 9" key="1">
    <citation type="submission" date="2018-11" db="EMBL/GenBank/DDBJ databases">
        <title>Rufibacter latericius sp. nov., isolated from water in Baiyang Lake.</title>
        <authorList>
            <person name="Yang Y."/>
        </authorList>
    </citation>
    <scope>NUCLEOTIDE SEQUENCE [LARGE SCALE GENOMIC DNA]</scope>
    <source>
        <strain evidence="8 9">R-22-1c-1</strain>
    </source>
</reference>
<dbReference type="GO" id="GO:0005524">
    <property type="term" value="F:ATP binding"/>
    <property type="evidence" value="ECO:0007669"/>
    <property type="project" value="InterPro"/>
</dbReference>
<dbReference type="NCBIfam" id="NF006799">
    <property type="entry name" value="PRK09302.1"/>
    <property type="match status" value="1"/>
</dbReference>
<protein>
    <recommendedName>
        <fullName evidence="1">non-specific serine/threonine protein kinase</fullName>
        <ecNumber evidence="1">2.7.11.1</ecNumber>
    </recommendedName>
</protein>
<proteinExistence type="predicted"/>
<dbReference type="GO" id="GO:0016787">
    <property type="term" value="F:hydrolase activity"/>
    <property type="evidence" value="ECO:0007669"/>
    <property type="project" value="UniProtKB-KW"/>
</dbReference>
<dbReference type="InterPro" id="IPR010624">
    <property type="entry name" value="KaiC_dom"/>
</dbReference>
<keyword evidence="5" id="KW-0418">Kinase</keyword>
<dbReference type="RefSeq" id="WP_123126823.1">
    <property type="nucleotide sequence ID" value="NZ_RJJD01000005.1"/>
</dbReference>
<dbReference type="EMBL" id="RJJD01000005">
    <property type="protein sequence ID" value="RNI26817.1"/>
    <property type="molecule type" value="Genomic_DNA"/>
</dbReference>
<dbReference type="SUPFAM" id="SSF52540">
    <property type="entry name" value="P-loop containing nucleoside triphosphate hydrolases"/>
    <property type="match status" value="2"/>
</dbReference>
<dbReference type="NCBIfam" id="TIGR02655">
    <property type="entry name" value="circ_KaiC"/>
    <property type="match status" value="1"/>
</dbReference>
<evidence type="ECO:0000256" key="6">
    <source>
        <dbReference type="ARBA" id="ARBA00022801"/>
    </source>
</evidence>
<feature type="domain" description="KaiC" evidence="7">
    <location>
        <begin position="4"/>
        <end position="246"/>
    </location>
</feature>
<sequence length="483" mass="53504">MSIPKLQTGIDAFDLISEGGLPVGRTTLLAGSSGSAKTLFAAQFLAMGILKFNQNGVFVTFEEQVEDIRNDLKGFGWDIDLWESEGKWTFIDASPKEEDVITIGEFDLSAFRIRLERSIAKNNAQRVVIDSIGSIFTHFPEHNIIRQEMSKVTMTLRRVKATALITTERTEEYGAISRYGVEEFLADNVMILRNVLTNERRRRTIEILKFRGSNHVKGESPFTIVPSQAIVIVPISAMRLTQQASDQRVSSGVRELDQMCGGGFFKGSIVLVSGATGAGKTLLASNFINGAKEKKERCLLLAFEESREQILRNAKGWGQDLGQLETEGLLKVVSTYPEVCSLEDHLINIQELVKEFRPDRIALDSISALTRNPSEKGFQEFVVALTNFLRHEKVTTMFTATTHMLTGGASITEGDIATITDTIILLRYVELTGEMQRSITVLKMRGSRHDASIRQILINEEGMQIGQPITGISGLLSNTPIVA</sequence>
<comment type="caution">
    <text evidence="8">The sequence shown here is derived from an EMBL/GenBank/DDBJ whole genome shotgun (WGS) entry which is preliminary data.</text>
</comment>
<dbReference type="EC" id="2.7.11.1" evidence="1"/>
<dbReference type="InterPro" id="IPR014774">
    <property type="entry name" value="KaiC-like_dom"/>
</dbReference>
<dbReference type="InterPro" id="IPR030665">
    <property type="entry name" value="KaiC"/>
</dbReference>
<dbReference type="InterPro" id="IPR051347">
    <property type="entry name" value="Circadian_clock_KaiC-rel"/>
</dbReference>
<evidence type="ECO:0000313" key="8">
    <source>
        <dbReference type="EMBL" id="RNI26817.1"/>
    </source>
</evidence>
<dbReference type="PIRSF" id="PIRSF039117">
    <property type="entry name" value="KaiC"/>
    <property type="match status" value="1"/>
</dbReference>
<dbReference type="InterPro" id="IPR003593">
    <property type="entry name" value="AAA+_ATPase"/>
</dbReference>
<name>A0A3M9MNQ0_9BACT</name>
<keyword evidence="4" id="KW-0677">Repeat</keyword>
<evidence type="ECO:0000313" key="9">
    <source>
        <dbReference type="Proteomes" id="UP000272117"/>
    </source>
</evidence>
<dbReference type="PANTHER" id="PTHR42926:SF1">
    <property type="entry name" value="CIRCADIAN CLOCK OSCILLATOR PROTEIN KAIC 1"/>
    <property type="match status" value="1"/>
</dbReference>
<dbReference type="PROSITE" id="PS51146">
    <property type="entry name" value="KAIC"/>
    <property type="match status" value="2"/>
</dbReference>